<comment type="cofactor">
    <cofactor evidence="1">
        <name>Zn(2+)</name>
        <dbReference type="ChEBI" id="CHEBI:29105"/>
    </cofactor>
</comment>
<dbReference type="PANTHER" id="PTHR46233">
    <property type="entry name" value="HYDROXYACYLGLUTATHIONE HYDROLASE GLOC"/>
    <property type="match status" value="1"/>
</dbReference>
<comment type="catalytic activity">
    <reaction evidence="5">
        <text>3',5'-cyclic CMP + H2O = CMP + H(+)</text>
        <dbReference type="Rhea" id="RHEA:72675"/>
        <dbReference type="ChEBI" id="CHEBI:15377"/>
        <dbReference type="ChEBI" id="CHEBI:15378"/>
        <dbReference type="ChEBI" id="CHEBI:58003"/>
        <dbReference type="ChEBI" id="CHEBI:60377"/>
    </reaction>
    <physiologicalReaction direction="left-to-right" evidence="5">
        <dbReference type="Rhea" id="RHEA:72676"/>
    </physiologicalReaction>
</comment>
<evidence type="ECO:0000256" key="3">
    <source>
        <dbReference type="ARBA" id="ARBA00022801"/>
    </source>
</evidence>
<reference evidence="9 10" key="1">
    <citation type="submission" date="2019-03" db="EMBL/GenBank/DDBJ databases">
        <title>Cohnella endophytica sp. nov., a novel endophytic bacterium isolated from bark of Sonneratia apetala.</title>
        <authorList>
            <person name="Tuo L."/>
        </authorList>
    </citation>
    <scope>NUCLEOTIDE SEQUENCE [LARGE SCALE GENOMIC DNA]</scope>
    <source>
        <strain evidence="9 10">CCTCC AB 208254</strain>
    </source>
</reference>
<comment type="function">
    <text evidence="6">Counteracts the endogenous Pycsar antiviral defense system. Phosphodiesterase that enables metal-dependent hydrolysis of host cyclic nucleotide Pycsar defense signals such as cCMP and cUMP.</text>
</comment>
<evidence type="ECO:0000313" key="10">
    <source>
        <dbReference type="Proteomes" id="UP000297900"/>
    </source>
</evidence>
<dbReference type="RefSeq" id="WP_135154543.1">
    <property type="nucleotide sequence ID" value="NZ_SOMN01000055.1"/>
</dbReference>
<dbReference type="Proteomes" id="UP000297900">
    <property type="component" value="Unassembled WGS sequence"/>
</dbReference>
<comment type="catalytic activity">
    <reaction evidence="7">
        <text>3',5'-cyclic UMP + H2O = UMP + H(+)</text>
        <dbReference type="Rhea" id="RHEA:70575"/>
        <dbReference type="ChEBI" id="CHEBI:15377"/>
        <dbReference type="ChEBI" id="CHEBI:15378"/>
        <dbReference type="ChEBI" id="CHEBI:57865"/>
        <dbReference type="ChEBI" id="CHEBI:184387"/>
    </reaction>
    <physiologicalReaction direction="left-to-right" evidence="7">
        <dbReference type="Rhea" id="RHEA:70576"/>
    </physiologicalReaction>
</comment>
<dbReference type="PANTHER" id="PTHR46233:SF3">
    <property type="entry name" value="HYDROXYACYLGLUTATHIONE HYDROLASE GLOC"/>
    <property type="match status" value="1"/>
</dbReference>
<evidence type="ECO:0000256" key="4">
    <source>
        <dbReference type="ARBA" id="ARBA00022833"/>
    </source>
</evidence>
<dbReference type="AlphaFoldDB" id="A0A4Y8LSJ4"/>
<feature type="domain" description="Metallo-beta-lactamase" evidence="8">
    <location>
        <begin position="18"/>
        <end position="205"/>
    </location>
</feature>
<protein>
    <submittedName>
        <fullName evidence="9">MBL fold metallo-hydrolase</fullName>
    </submittedName>
</protein>
<dbReference type="GO" id="GO:0046872">
    <property type="term" value="F:metal ion binding"/>
    <property type="evidence" value="ECO:0007669"/>
    <property type="project" value="UniProtKB-KW"/>
</dbReference>
<keyword evidence="2" id="KW-0479">Metal-binding</keyword>
<evidence type="ECO:0000256" key="7">
    <source>
        <dbReference type="ARBA" id="ARBA00048505"/>
    </source>
</evidence>
<dbReference type="GO" id="GO:0016787">
    <property type="term" value="F:hydrolase activity"/>
    <property type="evidence" value="ECO:0007669"/>
    <property type="project" value="UniProtKB-KW"/>
</dbReference>
<dbReference type="OrthoDB" id="1491389at2"/>
<dbReference type="SMART" id="SM00849">
    <property type="entry name" value="Lactamase_B"/>
    <property type="match status" value="1"/>
</dbReference>
<keyword evidence="3 9" id="KW-0378">Hydrolase</keyword>
<name>A0A4Y8LSJ4_9BACL</name>
<keyword evidence="4" id="KW-0862">Zinc</keyword>
<evidence type="ECO:0000259" key="8">
    <source>
        <dbReference type="SMART" id="SM00849"/>
    </source>
</evidence>
<proteinExistence type="predicted"/>
<dbReference type="SUPFAM" id="SSF56281">
    <property type="entry name" value="Metallo-hydrolase/oxidoreductase"/>
    <property type="match status" value="1"/>
</dbReference>
<evidence type="ECO:0000256" key="1">
    <source>
        <dbReference type="ARBA" id="ARBA00001947"/>
    </source>
</evidence>
<evidence type="ECO:0000313" key="9">
    <source>
        <dbReference type="EMBL" id="TFE19594.1"/>
    </source>
</evidence>
<accession>A0A4Y8LSJ4</accession>
<dbReference type="InterPro" id="IPR001279">
    <property type="entry name" value="Metallo-B-lactamas"/>
</dbReference>
<dbReference type="CDD" id="cd06262">
    <property type="entry name" value="metallo-hydrolase-like_MBL-fold"/>
    <property type="match status" value="1"/>
</dbReference>
<sequence>MIQYTDGHVTIFQSALFQTTSTVIELDDFILIVDPACLPNEIRDIQSHVMSIKGNKQCYLLFTHGDYDHIIGYNAFPGAKTIGSLEMQNHPKKEHKVHLIREFDAAYYITREYEVEFPAIDIVIEQDAQQITIGSTTLTFYKAPGHTQDGLFTIVDAMGVFLAGDYLSDFELPFIYHSAKAYEQTLNKVKTILTDHPIRMLIPGHGQHTASPIEMVERITMALDYLERLKNAVISGDEMTINELEAEFRFLSPSTVDCHRENVRIMQREYLGDEIRPPK</sequence>
<evidence type="ECO:0000256" key="5">
    <source>
        <dbReference type="ARBA" id="ARBA00034221"/>
    </source>
</evidence>
<dbReference type="InterPro" id="IPR036866">
    <property type="entry name" value="RibonucZ/Hydroxyglut_hydro"/>
</dbReference>
<gene>
    <name evidence="9" type="ORF">E2980_22775</name>
</gene>
<dbReference type="InterPro" id="IPR051453">
    <property type="entry name" value="MBL_Glyoxalase_II"/>
</dbReference>
<comment type="caution">
    <text evidence="9">The sequence shown here is derived from an EMBL/GenBank/DDBJ whole genome shotgun (WGS) entry which is preliminary data.</text>
</comment>
<dbReference type="Pfam" id="PF00753">
    <property type="entry name" value="Lactamase_B"/>
    <property type="match status" value="1"/>
</dbReference>
<dbReference type="Gene3D" id="3.60.15.10">
    <property type="entry name" value="Ribonuclease Z/Hydroxyacylglutathione hydrolase-like"/>
    <property type="match status" value="1"/>
</dbReference>
<dbReference type="EMBL" id="SOMN01000055">
    <property type="protein sequence ID" value="TFE19594.1"/>
    <property type="molecule type" value="Genomic_DNA"/>
</dbReference>
<evidence type="ECO:0000256" key="6">
    <source>
        <dbReference type="ARBA" id="ARBA00034301"/>
    </source>
</evidence>
<keyword evidence="10" id="KW-1185">Reference proteome</keyword>
<evidence type="ECO:0000256" key="2">
    <source>
        <dbReference type="ARBA" id="ARBA00022723"/>
    </source>
</evidence>
<organism evidence="9 10">
    <name type="scientific">Cohnella luojiensis</name>
    <dbReference type="NCBI Taxonomy" id="652876"/>
    <lineage>
        <taxon>Bacteria</taxon>
        <taxon>Bacillati</taxon>
        <taxon>Bacillota</taxon>
        <taxon>Bacilli</taxon>
        <taxon>Bacillales</taxon>
        <taxon>Paenibacillaceae</taxon>
        <taxon>Cohnella</taxon>
    </lineage>
</organism>